<keyword evidence="1" id="KW-0812">Transmembrane</keyword>
<feature type="transmembrane region" description="Helical" evidence="1">
    <location>
        <begin position="16"/>
        <end position="37"/>
    </location>
</feature>
<dbReference type="EMBL" id="AJAT01000007">
    <property type="protein sequence ID" value="EOL48926.1"/>
    <property type="molecule type" value="Genomic_DNA"/>
</dbReference>
<evidence type="ECO:0000313" key="3">
    <source>
        <dbReference type="Proteomes" id="UP000013785"/>
    </source>
</evidence>
<dbReference type="RefSeq" id="WP_010767152.1">
    <property type="nucleotide sequence ID" value="NZ_ASWE01000004.1"/>
</dbReference>
<dbReference type="AlphaFoldDB" id="R3WM70"/>
<keyword evidence="1" id="KW-1133">Transmembrane helix</keyword>
<keyword evidence="3" id="KW-1185">Reference proteome</keyword>
<sequence length="38" mass="4269">MKDTKSKSTFAKVTKIVIWVMLILMVGSVFIGALAYFM</sequence>
<accession>R3WM70</accession>
<proteinExistence type="predicted"/>
<protein>
    <recommendedName>
        <fullName evidence="4">DUF4044 domain-containing protein</fullName>
    </recommendedName>
</protein>
<evidence type="ECO:0000256" key="1">
    <source>
        <dbReference type="SAM" id="Phobius"/>
    </source>
</evidence>
<evidence type="ECO:0000313" key="2">
    <source>
        <dbReference type="EMBL" id="EOL48926.1"/>
    </source>
</evidence>
<keyword evidence="1" id="KW-0472">Membrane</keyword>
<dbReference type="Proteomes" id="UP000013785">
    <property type="component" value="Unassembled WGS sequence"/>
</dbReference>
<organism evidence="2 3">
    <name type="scientific">Enterococcus phoeniculicola ATCC BAA-412</name>
    <dbReference type="NCBI Taxonomy" id="1158610"/>
    <lineage>
        <taxon>Bacteria</taxon>
        <taxon>Bacillati</taxon>
        <taxon>Bacillota</taxon>
        <taxon>Bacilli</taxon>
        <taxon>Lactobacillales</taxon>
        <taxon>Enterococcaceae</taxon>
        <taxon>Enterococcus</taxon>
    </lineage>
</organism>
<dbReference type="HOGENOM" id="CLU_213751_4_0_9"/>
<dbReference type="PATRIC" id="fig|1158610.3.peg.453"/>
<dbReference type="STRING" id="154621.RV11_GL000882"/>
<dbReference type="OrthoDB" id="2167602at2"/>
<reference evidence="2 3" key="1">
    <citation type="submission" date="2013-02" db="EMBL/GenBank/DDBJ databases">
        <title>The Genome Sequence of Enterococcus phoeniculicola BAA-412.</title>
        <authorList>
            <consortium name="The Broad Institute Genome Sequencing Platform"/>
            <consortium name="The Broad Institute Genome Sequencing Center for Infectious Disease"/>
            <person name="Earl A.M."/>
            <person name="Gilmore M.S."/>
            <person name="Lebreton F."/>
            <person name="Walker B."/>
            <person name="Young S.K."/>
            <person name="Zeng Q."/>
            <person name="Gargeya S."/>
            <person name="Fitzgerald M."/>
            <person name="Haas B."/>
            <person name="Abouelleil A."/>
            <person name="Alvarado L."/>
            <person name="Arachchi H.M."/>
            <person name="Berlin A.M."/>
            <person name="Chapman S.B."/>
            <person name="Dewar J."/>
            <person name="Goldberg J."/>
            <person name="Griggs A."/>
            <person name="Gujja S."/>
            <person name="Hansen M."/>
            <person name="Howarth C."/>
            <person name="Imamovic A."/>
            <person name="Larimer J."/>
            <person name="McCowan C."/>
            <person name="Murphy C."/>
            <person name="Neiman D."/>
            <person name="Pearson M."/>
            <person name="Priest M."/>
            <person name="Roberts A."/>
            <person name="Saif S."/>
            <person name="Shea T."/>
            <person name="Sisk P."/>
            <person name="Sykes S."/>
            <person name="Wortman J."/>
            <person name="Nusbaum C."/>
            <person name="Birren B."/>
        </authorList>
    </citation>
    <scope>NUCLEOTIDE SEQUENCE [LARGE SCALE GENOMIC DNA]</scope>
    <source>
        <strain evidence="2 3">ATCC BAA-412</strain>
    </source>
</reference>
<dbReference type="InterPro" id="IPR025270">
    <property type="entry name" value="DUF4044"/>
</dbReference>
<comment type="caution">
    <text evidence="2">The sequence shown here is derived from an EMBL/GenBank/DDBJ whole genome shotgun (WGS) entry which is preliminary data.</text>
</comment>
<evidence type="ECO:0008006" key="4">
    <source>
        <dbReference type="Google" id="ProtNLM"/>
    </source>
</evidence>
<name>R3WM70_9ENTE</name>
<gene>
    <name evidence="2" type="ORF">UC3_00478</name>
</gene>
<dbReference type="Pfam" id="PF13253">
    <property type="entry name" value="DUF4044"/>
    <property type="match status" value="1"/>
</dbReference>